<feature type="compositionally biased region" description="Basic and acidic residues" evidence="3">
    <location>
        <begin position="284"/>
        <end position="299"/>
    </location>
</feature>
<dbReference type="GO" id="GO:0016758">
    <property type="term" value="F:hexosyltransferase activity"/>
    <property type="evidence" value="ECO:0007669"/>
    <property type="project" value="TreeGrafter"/>
</dbReference>
<dbReference type="Proteomes" id="UP000281708">
    <property type="component" value="Unassembled WGS sequence"/>
</dbReference>
<dbReference type="InterPro" id="IPR029044">
    <property type="entry name" value="Nucleotide-diphossugar_trans"/>
</dbReference>
<organism evidence="5 6">
    <name type="scientific">Nocardioides mangrovicus</name>
    <dbReference type="NCBI Taxonomy" id="2478913"/>
    <lineage>
        <taxon>Bacteria</taxon>
        <taxon>Bacillati</taxon>
        <taxon>Actinomycetota</taxon>
        <taxon>Actinomycetes</taxon>
        <taxon>Propionibacteriales</taxon>
        <taxon>Nocardioidaceae</taxon>
        <taxon>Nocardioides</taxon>
    </lineage>
</organism>
<dbReference type="RefSeq" id="WP_121806396.1">
    <property type="nucleotide sequence ID" value="NZ_RDBE01000007.1"/>
</dbReference>
<dbReference type="Gene3D" id="3.90.550.10">
    <property type="entry name" value="Spore Coat Polysaccharide Biosynthesis Protein SpsA, Chain A"/>
    <property type="match status" value="1"/>
</dbReference>
<dbReference type="PANTHER" id="PTHR34136:SF1">
    <property type="entry name" value="UDP-N-ACETYL-D-MANNOSAMINURONIC ACID TRANSFERASE"/>
    <property type="match status" value="1"/>
</dbReference>
<dbReference type="InterPro" id="IPR001173">
    <property type="entry name" value="Glyco_trans_2-like"/>
</dbReference>
<protein>
    <submittedName>
        <fullName evidence="5">WecB/TagA/CpsF family glycosyltransferase</fullName>
    </submittedName>
</protein>
<feature type="domain" description="Glycosyltransferase 2-like" evidence="4">
    <location>
        <begin position="13"/>
        <end position="139"/>
    </location>
</feature>
<dbReference type="Pfam" id="PF00535">
    <property type="entry name" value="Glycos_transf_2"/>
    <property type="match status" value="1"/>
</dbReference>
<evidence type="ECO:0000259" key="4">
    <source>
        <dbReference type="Pfam" id="PF00535"/>
    </source>
</evidence>
<feature type="region of interest" description="Disordered" evidence="3">
    <location>
        <begin position="284"/>
        <end position="313"/>
    </location>
</feature>
<evidence type="ECO:0000256" key="3">
    <source>
        <dbReference type="SAM" id="MobiDB-lite"/>
    </source>
</evidence>
<dbReference type="SUPFAM" id="SSF53448">
    <property type="entry name" value="Nucleotide-diphospho-sugar transferases"/>
    <property type="match status" value="1"/>
</dbReference>
<reference evidence="5 6" key="1">
    <citation type="submission" date="2018-10" db="EMBL/GenBank/DDBJ databases">
        <title>Marmoricola sp. 4Q3S-7 whole genome shotgun sequence.</title>
        <authorList>
            <person name="Li F."/>
        </authorList>
    </citation>
    <scope>NUCLEOTIDE SEQUENCE [LARGE SCALE GENOMIC DNA]</scope>
    <source>
        <strain evidence="5 6">4Q3S-7</strain>
    </source>
</reference>
<accession>A0A3L8P2B3</accession>
<keyword evidence="6" id="KW-1185">Reference proteome</keyword>
<evidence type="ECO:0000313" key="5">
    <source>
        <dbReference type="EMBL" id="RLV49294.1"/>
    </source>
</evidence>
<dbReference type="EMBL" id="RDBE01000007">
    <property type="protein sequence ID" value="RLV49294.1"/>
    <property type="molecule type" value="Genomic_DNA"/>
</dbReference>
<name>A0A3L8P2B3_9ACTN</name>
<dbReference type="OrthoDB" id="9771846at2"/>
<dbReference type="CDD" id="cd06533">
    <property type="entry name" value="Glyco_transf_WecG_TagA"/>
    <property type="match status" value="1"/>
</dbReference>
<dbReference type="InterPro" id="IPR004629">
    <property type="entry name" value="WecG_TagA_CpsF"/>
</dbReference>
<dbReference type="AlphaFoldDB" id="A0A3L8P2B3"/>
<gene>
    <name evidence="5" type="ORF">D9V37_12170</name>
</gene>
<dbReference type="Pfam" id="PF03808">
    <property type="entry name" value="Glyco_tran_WecG"/>
    <property type="match status" value="1"/>
</dbReference>
<proteinExistence type="predicted"/>
<keyword evidence="2 5" id="KW-0808">Transferase</keyword>
<comment type="caution">
    <text evidence="5">The sequence shown here is derived from an EMBL/GenBank/DDBJ whole genome shotgun (WGS) entry which is preliminary data.</text>
</comment>
<dbReference type="NCBIfam" id="TIGR00696">
    <property type="entry name" value="wecG_tagA_cpsF"/>
    <property type="match status" value="1"/>
</dbReference>
<dbReference type="PANTHER" id="PTHR34136">
    <property type="match status" value="1"/>
</dbReference>
<evidence type="ECO:0000256" key="2">
    <source>
        <dbReference type="ARBA" id="ARBA00022679"/>
    </source>
</evidence>
<evidence type="ECO:0000256" key="1">
    <source>
        <dbReference type="ARBA" id="ARBA00022676"/>
    </source>
</evidence>
<evidence type="ECO:0000313" key="6">
    <source>
        <dbReference type="Proteomes" id="UP000281708"/>
    </source>
</evidence>
<sequence>MTVAEDFAPTQASVVIPAHNEAEVLPRCLEALYRQPGIGACDVVVVANGCTDATAEVARRFRDRLPQLQVVELGAAGKVGALNAGDAVATGFPRIYLDADVELGEEALPGLIDSLAADDARVATPQVTFDVRGSSRVVRSFYRVFSELPYARRGLIGLGVYGVSRSGRARFGAFPDVIADDLFVQRCFDDHERHTSPGDFTVYAPRTVSDLVRVRSRVSRGNAQIAEHDDLGAERVDTAHSTGESVGALRRRLLRRPHDAGAVLVYVAVTMLARMVGRWGDHGTWARDESSRRPLHEVQDDSSSQSDAAREPGAVDSVRIDGVPVATLSEDEIVAHVFAALDRGDGGLIMTPNVDHMRQLSSMPERDQIIDDCELVVPDGMPLIWASRIQGTPLPERVAGSDLVWSLAGEAAVRGRSVFLLGGAPGVAERAGEAFERLCPGMRLAGVSAPPPGFERDEWQMRRLTTDLRRAQPDLVFVALGFPRQEQLAAELAPVLPGAWFLGCGGALDMASGDRQRAAGWVQCIGGEWVHRLVLEPRRLARRYLVDDAPYAIGMLSRAAVRRVRRRG</sequence>
<keyword evidence="1" id="KW-0328">Glycosyltransferase</keyword>